<dbReference type="EMBL" id="SOJT01000031">
    <property type="protein sequence ID" value="TET30611.1"/>
    <property type="molecule type" value="Genomic_DNA"/>
</dbReference>
<protein>
    <submittedName>
        <fullName evidence="2">ImmA/IrrE family metallo-endopeptidase</fullName>
    </submittedName>
</protein>
<dbReference type="AlphaFoldDB" id="A0A523TKU7"/>
<evidence type="ECO:0000313" key="2">
    <source>
        <dbReference type="EMBL" id="TET30611.1"/>
    </source>
</evidence>
<proteinExistence type="predicted"/>
<dbReference type="Proteomes" id="UP000316517">
    <property type="component" value="Unassembled WGS sequence"/>
</dbReference>
<comment type="caution">
    <text evidence="2">The sequence shown here is derived from an EMBL/GenBank/DDBJ whole genome shotgun (WGS) entry which is preliminary data.</text>
</comment>
<reference evidence="2 3" key="1">
    <citation type="submission" date="2019-03" db="EMBL/GenBank/DDBJ databases">
        <title>Metabolic potential of uncultured bacteria and archaea associated with petroleum seepage in deep-sea sediments.</title>
        <authorList>
            <person name="Dong X."/>
            <person name="Hubert C."/>
        </authorList>
    </citation>
    <scope>NUCLEOTIDE SEQUENCE [LARGE SCALE GENOMIC DNA]</scope>
    <source>
        <strain evidence="2">E44_bin3</strain>
    </source>
</reference>
<dbReference type="Pfam" id="PF06114">
    <property type="entry name" value="Peptidase_M78"/>
    <property type="match status" value="1"/>
</dbReference>
<evidence type="ECO:0000259" key="1">
    <source>
        <dbReference type="Pfam" id="PF06114"/>
    </source>
</evidence>
<name>A0A523TKU7_UNCAE</name>
<dbReference type="InterPro" id="IPR052345">
    <property type="entry name" value="Rad_response_metalloprotease"/>
</dbReference>
<feature type="domain" description="IrrE N-terminal-like" evidence="1">
    <location>
        <begin position="42"/>
        <end position="160"/>
    </location>
</feature>
<accession>A0A523TKU7</accession>
<organism evidence="2 3">
    <name type="scientific">Aerophobetes bacterium</name>
    <dbReference type="NCBI Taxonomy" id="2030807"/>
    <lineage>
        <taxon>Bacteria</taxon>
        <taxon>Candidatus Aerophobota</taxon>
    </lineage>
</organism>
<gene>
    <name evidence="2" type="ORF">E3J68_00510</name>
</gene>
<evidence type="ECO:0000313" key="3">
    <source>
        <dbReference type="Proteomes" id="UP000316517"/>
    </source>
</evidence>
<dbReference type="PANTHER" id="PTHR43236:SF2">
    <property type="entry name" value="BLL0069 PROTEIN"/>
    <property type="match status" value="1"/>
</dbReference>
<dbReference type="InterPro" id="IPR010359">
    <property type="entry name" value="IrrE_HExxH"/>
</dbReference>
<dbReference type="PANTHER" id="PTHR43236">
    <property type="entry name" value="ANTITOXIN HIGA1"/>
    <property type="match status" value="1"/>
</dbReference>
<sequence length="165" mass="18863">FIECGACGGIFKMVEMVSQKYLEKGRIHCPPVPTALFSLADKQHPIEVHLLPLKVYRGAIWRLREGWIIQLNKNDTSARKRFTLLHEAFHILAHCSNTTPVFRKRGGTRGSFNELLADYFASCILMPGEWVKEKWAEVQDLDRIAEIFDVPKPAMCVKLKRLGLV</sequence>
<dbReference type="Gene3D" id="1.10.10.2910">
    <property type="match status" value="1"/>
</dbReference>
<feature type="non-terminal residue" evidence="2">
    <location>
        <position position="1"/>
    </location>
</feature>